<feature type="chain" id="PRO_5022690738" evidence="1">
    <location>
        <begin position="22"/>
        <end position="535"/>
    </location>
</feature>
<reference evidence="2 3" key="2">
    <citation type="submission" date="2019-09" db="EMBL/GenBank/DDBJ databases">
        <authorList>
            <person name="Jin C."/>
        </authorList>
    </citation>
    <scope>NUCLEOTIDE SEQUENCE [LARGE SCALE GENOMIC DNA]</scope>
    <source>
        <strain evidence="2 3">BN140078</strain>
    </source>
</reference>
<evidence type="ECO:0000313" key="3">
    <source>
        <dbReference type="Proteomes" id="UP000324611"/>
    </source>
</evidence>
<organism evidence="2 3">
    <name type="scientific">Chitinophaga agrisoli</name>
    <dbReference type="NCBI Taxonomy" id="2607653"/>
    <lineage>
        <taxon>Bacteria</taxon>
        <taxon>Pseudomonadati</taxon>
        <taxon>Bacteroidota</taxon>
        <taxon>Chitinophagia</taxon>
        <taxon>Chitinophagales</taxon>
        <taxon>Chitinophagaceae</taxon>
        <taxon>Chitinophaga</taxon>
    </lineage>
</organism>
<reference evidence="2 3" key="1">
    <citation type="submission" date="2019-09" db="EMBL/GenBank/DDBJ databases">
        <title>Chitinophaga ginsengihumi sp. nov., isolated from soil of ginseng rhizosphere.</title>
        <authorList>
            <person name="Lee J."/>
        </authorList>
    </citation>
    <scope>NUCLEOTIDE SEQUENCE [LARGE SCALE GENOMIC DNA]</scope>
    <source>
        <strain evidence="2 3">BN140078</strain>
    </source>
</reference>
<dbReference type="InterPro" id="IPR026444">
    <property type="entry name" value="Secre_tail"/>
</dbReference>
<name>A0A5B2VJQ8_9BACT</name>
<dbReference type="RefSeq" id="WP_149840087.1">
    <property type="nucleotide sequence ID" value="NZ_VUOC01000004.1"/>
</dbReference>
<dbReference type="Proteomes" id="UP000324611">
    <property type="component" value="Unassembled WGS sequence"/>
</dbReference>
<dbReference type="EMBL" id="VUOC01000004">
    <property type="protein sequence ID" value="KAA2238908.1"/>
    <property type="molecule type" value="Genomic_DNA"/>
</dbReference>
<dbReference type="NCBIfam" id="TIGR04183">
    <property type="entry name" value="Por_Secre_tail"/>
    <property type="match status" value="1"/>
</dbReference>
<evidence type="ECO:0000256" key="1">
    <source>
        <dbReference type="SAM" id="SignalP"/>
    </source>
</evidence>
<feature type="signal peptide" evidence="1">
    <location>
        <begin position="1"/>
        <end position="21"/>
    </location>
</feature>
<keyword evidence="3" id="KW-1185">Reference proteome</keyword>
<keyword evidence="1" id="KW-0732">Signal</keyword>
<dbReference type="AlphaFoldDB" id="A0A5B2VJQ8"/>
<sequence length="535" mass="59413">MKKIILHMIMLLIVAAKAGHAQNGLYIPPQADIAVLGKDTVGIFCNVKNDGRFGSVKGTVINFYGAKWENSNDALLPDENDYNNSTLRGTGGIFRFLQPKTTNMGAQYIYGGYSAGAKAGASFPNLAIANKNGLLLDDLTDLKVRHTLHFEEGHVLLNGWNLVVGERYPGNITGYSEKSFVVTGTEPGGGFLYREQIGTSDSMVVFPLGASTDSYSPMALTNNGGAPHEMHARVFDSVYQQAVTGAAYTEDYVLKTWNIGGDAAIGHDMTVWLQYDRQQEGSAFSPGRDSSFVARYMAATGWDTLPAQEGISAGRLTSGAPLPNAYMNKRLFSGGLEVNNYLSVTVQNKHGISSEVDLFFEAFRQSRRWVTTRWTAYKERYLLRYELQRRRENEDSFYTVARIAPRAFNGSGQGNKYAYNDDNLYDNWTYYRLKIFGKDGKIFYSPVKPVPWNIEITVGPNPNNGNFRVSTYGIKHQLRMVMRDIAGRIHGTWTITGDTNIATSGLPAGMYLLTFYDKENNNAMVNTIKIEILSN</sequence>
<accession>A0A5B2VJQ8</accession>
<gene>
    <name evidence="2" type="ORF">F0L74_22090</name>
</gene>
<comment type="caution">
    <text evidence="2">The sequence shown here is derived from an EMBL/GenBank/DDBJ whole genome shotgun (WGS) entry which is preliminary data.</text>
</comment>
<evidence type="ECO:0000313" key="2">
    <source>
        <dbReference type="EMBL" id="KAA2238908.1"/>
    </source>
</evidence>
<protein>
    <submittedName>
        <fullName evidence="2">T9SS type A sorting domain-containing protein</fullName>
    </submittedName>
</protein>
<proteinExistence type="predicted"/>